<name>A0A024UDF6_9STRA</name>
<dbReference type="STRING" id="157072.A0A024UDF6"/>
<dbReference type="GO" id="GO:0016757">
    <property type="term" value="F:glycosyltransferase activity"/>
    <property type="evidence" value="ECO:0007669"/>
    <property type="project" value="InterPro"/>
</dbReference>
<proteinExistence type="predicted"/>
<dbReference type="PANTHER" id="PTHR31485:SF7">
    <property type="entry name" value="PEPTIDYL SERINE ALPHA-GALACTOSYLTRANSFERASE"/>
    <property type="match status" value="1"/>
</dbReference>
<organism evidence="1">
    <name type="scientific">Aphanomyces invadans</name>
    <dbReference type="NCBI Taxonomy" id="157072"/>
    <lineage>
        <taxon>Eukaryota</taxon>
        <taxon>Sar</taxon>
        <taxon>Stramenopiles</taxon>
        <taxon>Oomycota</taxon>
        <taxon>Saprolegniomycetes</taxon>
        <taxon>Saprolegniales</taxon>
        <taxon>Verrucalvaceae</taxon>
        <taxon>Aphanomyces</taxon>
    </lineage>
</organism>
<dbReference type="AlphaFoldDB" id="A0A024UDF6"/>
<dbReference type="PANTHER" id="PTHR31485">
    <property type="entry name" value="PEPTIDYL SERINE ALPHA-GALACTOSYLTRANSFERASE"/>
    <property type="match status" value="1"/>
</dbReference>
<dbReference type="OrthoDB" id="2015991at2759"/>
<dbReference type="GeneID" id="20081742"/>
<reference evidence="1" key="1">
    <citation type="submission" date="2013-12" db="EMBL/GenBank/DDBJ databases">
        <title>The Genome Sequence of Aphanomyces invadans NJM9701.</title>
        <authorList>
            <consortium name="The Broad Institute Genomics Platform"/>
            <person name="Russ C."/>
            <person name="Tyler B."/>
            <person name="van West P."/>
            <person name="Dieguez-Uribeondo J."/>
            <person name="Young S.K."/>
            <person name="Zeng Q."/>
            <person name="Gargeya S."/>
            <person name="Fitzgerald M."/>
            <person name="Abouelleil A."/>
            <person name="Alvarado L."/>
            <person name="Chapman S.B."/>
            <person name="Gainer-Dewar J."/>
            <person name="Goldberg J."/>
            <person name="Griggs A."/>
            <person name="Gujja S."/>
            <person name="Hansen M."/>
            <person name="Howarth C."/>
            <person name="Imamovic A."/>
            <person name="Ireland A."/>
            <person name="Larimer J."/>
            <person name="McCowan C."/>
            <person name="Murphy C."/>
            <person name="Pearson M."/>
            <person name="Poon T.W."/>
            <person name="Priest M."/>
            <person name="Roberts A."/>
            <person name="Saif S."/>
            <person name="Shea T."/>
            <person name="Sykes S."/>
            <person name="Wortman J."/>
            <person name="Nusbaum C."/>
            <person name="Birren B."/>
        </authorList>
    </citation>
    <scope>NUCLEOTIDE SEQUENCE [LARGE SCALE GENOMIC DNA]</scope>
    <source>
        <strain evidence="1">NJM9701</strain>
    </source>
</reference>
<dbReference type="VEuPathDB" id="FungiDB:H310_04692"/>
<accession>A0A024UDF6</accession>
<evidence type="ECO:0000313" key="1">
    <source>
        <dbReference type="EMBL" id="ETW04411.1"/>
    </source>
</evidence>
<sequence length="467" mass="53410">MSVKSRELAIRQVPQPAMPRQLKSAIAITYLAVATATSSTVTEVDERAHPPRALQSSHVYDERRIVHLVFSTGCQQTHRQFLSASLQLSLVRVHHAGPLTEIISGCSPVAQAEIEAQRKYYPDFRLHFTKNYAKYESPTFTETYNAYNKPFGLRDFLHHSAKKDNLAVAFIDADYMLFKPLVVNTGAKWAKYYQNTTMRRAEDITDTVENGVALAQNMKAFLGGRWYNDFNRTILNLVCGTKPCANVSSADAFEYFEPTGTPYIQTRHDWLHVVEDYCNFTVKGRQVSKDDWMIEMYAYGAAVANNNVRHTLLQHLGPATPEFLNTEYWNFIEEDMPNPCADPFHVVLPADPPVGIHYAMYYGLPDTIDEGYMYYKYRIPSDILDCDSQLFKLPPASEWTQIDVLYKDNPKKRQWKRHTVWLQCTLIKYGNEVLRTMKAHTCPDGFNSHQGVVMHAKDTPRTALPTP</sequence>
<dbReference type="EMBL" id="KI913958">
    <property type="protein sequence ID" value="ETW04411.1"/>
    <property type="molecule type" value="Genomic_DNA"/>
</dbReference>
<gene>
    <name evidence="1" type="ORF">H310_04692</name>
</gene>
<dbReference type="InterPro" id="IPR044845">
    <property type="entry name" value="HPAT/SRGT1-like"/>
</dbReference>
<dbReference type="RefSeq" id="XP_008867367.1">
    <property type="nucleotide sequence ID" value="XM_008869145.1"/>
</dbReference>
<protein>
    <submittedName>
        <fullName evidence="1">Uncharacterized protein</fullName>
    </submittedName>
</protein>